<dbReference type="InterPro" id="IPR037883">
    <property type="entry name" value="Knr4/Smi1-like_sf"/>
</dbReference>
<gene>
    <name evidence="2" type="ORF">H0A36_26620</name>
</gene>
<dbReference type="Pfam" id="PF14567">
    <property type="entry name" value="SUKH_5"/>
    <property type="match status" value="1"/>
</dbReference>
<protein>
    <submittedName>
        <fullName evidence="2">SMI1/KNR4 family protein</fullName>
    </submittedName>
</protein>
<reference evidence="2 3" key="1">
    <citation type="submission" date="2020-07" db="EMBL/GenBank/DDBJ databases">
        <title>Endozoicomonas sp. nov., isolated from sediment.</title>
        <authorList>
            <person name="Gu T."/>
        </authorList>
    </citation>
    <scope>NUCLEOTIDE SEQUENCE [LARGE SCALE GENOMIC DNA]</scope>
    <source>
        <strain evidence="2 3">SM1973</strain>
    </source>
</reference>
<feature type="domain" description="Knr4/Smi1-like" evidence="1">
    <location>
        <begin position="26"/>
        <end position="133"/>
    </location>
</feature>
<comment type="caution">
    <text evidence="2">The sequence shown here is derived from an EMBL/GenBank/DDBJ whole genome shotgun (WGS) entry which is preliminary data.</text>
</comment>
<organism evidence="2 3">
    <name type="scientific">Spartinivicinus marinus</name>
    <dbReference type="NCBI Taxonomy" id="2994442"/>
    <lineage>
        <taxon>Bacteria</taxon>
        <taxon>Pseudomonadati</taxon>
        <taxon>Pseudomonadota</taxon>
        <taxon>Gammaproteobacteria</taxon>
        <taxon>Oceanospirillales</taxon>
        <taxon>Zooshikellaceae</taxon>
        <taxon>Spartinivicinus</taxon>
    </lineage>
</organism>
<evidence type="ECO:0000313" key="2">
    <source>
        <dbReference type="EMBL" id="NYZ69593.1"/>
    </source>
</evidence>
<dbReference type="Gene3D" id="3.40.1580.10">
    <property type="entry name" value="SMI1/KNR4-like"/>
    <property type="match status" value="1"/>
</dbReference>
<sequence length="153" mass="17817">MTQYMSLNEIYLQLQQKPGYMDLGRGATQDEIRNIEDTLQVKLPEEYVDFLLRFGFMLGDGVRVSGVCPPELNEYVSVVEFTKNRRTEQFHEDGMQALDHNAVVVQDNGESYIALFCEGHPRAGQAVWRYLSEKYQDAENFDNFPQFLTFWLD</sequence>
<dbReference type="SMART" id="SM00860">
    <property type="entry name" value="SMI1_KNR4"/>
    <property type="match status" value="1"/>
</dbReference>
<accession>A0A853I8E7</accession>
<dbReference type="SUPFAM" id="SSF160631">
    <property type="entry name" value="SMI1/KNR4-like"/>
    <property type="match status" value="1"/>
</dbReference>
<dbReference type="EMBL" id="JACCKB010000106">
    <property type="protein sequence ID" value="NYZ69593.1"/>
    <property type="molecule type" value="Genomic_DNA"/>
</dbReference>
<dbReference type="Proteomes" id="UP000569732">
    <property type="component" value="Unassembled WGS sequence"/>
</dbReference>
<evidence type="ECO:0000313" key="3">
    <source>
        <dbReference type="Proteomes" id="UP000569732"/>
    </source>
</evidence>
<proteinExistence type="predicted"/>
<dbReference type="InterPro" id="IPR018958">
    <property type="entry name" value="Knr4/Smi1-like_dom"/>
</dbReference>
<dbReference type="RefSeq" id="WP_180571575.1">
    <property type="nucleotide sequence ID" value="NZ_JACCKB010000106.1"/>
</dbReference>
<keyword evidence="3" id="KW-1185">Reference proteome</keyword>
<dbReference type="AlphaFoldDB" id="A0A853I8E7"/>
<evidence type="ECO:0000259" key="1">
    <source>
        <dbReference type="SMART" id="SM00860"/>
    </source>
</evidence>
<name>A0A853I8E7_9GAMM</name>